<keyword evidence="2" id="KW-0028">Amino-acid biosynthesis</keyword>
<dbReference type="Gene3D" id="3.40.50.720">
    <property type="entry name" value="NAD(P)-binding Rossmann-like Domain"/>
    <property type="match status" value="1"/>
</dbReference>
<keyword evidence="5" id="KW-1185">Reference proteome</keyword>
<dbReference type="AlphaFoldDB" id="A0A4T9T9M2"/>
<evidence type="ECO:0000256" key="1">
    <source>
        <dbReference type="ARBA" id="ARBA00004871"/>
    </source>
</evidence>
<dbReference type="InterPro" id="IPR046346">
    <property type="entry name" value="Aminoacid_DH-like_N_sf"/>
</dbReference>
<name>A0A4T9T9M2_9ACTN</name>
<accession>A0A4T9T9M2</accession>
<dbReference type="OrthoDB" id="9776868at2"/>
<dbReference type="RefSeq" id="WP_136845226.1">
    <property type="nucleotide sequence ID" value="NZ_CANPEU010000001.1"/>
</dbReference>
<dbReference type="GO" id="GO:0004764">
    <property type="term" value="F:shikimate 3-dehydrogenase (NADP+) activity"/>
    <property type="evidence" value="ECO:0007669"/>
    <property type="project" value="InterPro"/>
</dbReference>
<dbReference type="Proteomes" id="UP000309454">
    <property type="component" value="Unassembled WGS sequence"/>
</dbReference>
<organism evidence="4 5">
    <name type="scientific">Parvibacter caecicola</name>
    <dbReference type="NCBI Taxonomy" id="747645"/>
    <lineage>
        <taxon>Bacteria</taxon>
        <taxon>Bacillati</taxon>
        <taxon>Actinomycetota</taxon>
        <taxon>Coriobacteriia</taxon>
        <taxon>Coriobacteriales</taxon>
        <taxon>Coriobacteriaceae</taxon>
        <taxon>Parvibacter</taxon>
    </lineage>
</organism>
<evidence type="ECO:0000313" key="5">
    <source>
        <dbReference type="Proteomes" id="UP000309454"/>
    </source>
</evidence>
<dbReference type="GO" id="GO:0009423">
    <property type="term" value="P:chorismate biosynthetic process"/>
    <property type="evidence" value="ECO:0007669"/>
    <property type="project" value="TreeGrafter"/>
</dbReference>
<protein>
    <submittedName>
        <fullName evidence="4">Shikimate dehydrogenase</fullName>
    </submittedName>
</protein>
<dbReference type="SUPFAM" id="SSF51735">
    <property type="entry name" value="NAD(P)-binding Rossmann-fold domains"/>
    <property type="match status" value="1"/>
</dbReference>
<dbReference type="CDD" id="cd01065">
    <property type="entry name" value="NAD_bind_Shikimate_DH"/>
    <property type="match status" value="1"/>
</dbReference>
<feature type="domain" description="Shikimate dehydrogenase substrate binding N-terminal" evidence="3">
    <location>
        <begin position="14"/>
        <end position="93"/>
    </location>
</feature>
<evidence type="ECO:0000259" key="3">
    <source>
        <dbReference type="Pfam" id="PF08501"/>
    </source>
</evidence>
<dbReference type="InterPro" id="IPR036291">
    <property type="entry name" value="NAD(P)-bd_dom_sf"/>
</dbReference>
<evidence type="ECO:0000256" key="2">
    <source>
        <dbReference type="ARBA" id="ARBA00023141"/>
    </source>
</evidence>
<reference evidence="4 5" key="1">
    <citation type="submission" date="2019-04" db="EMBL/GenBank/DDBJ databases">
        <title>Microbes associate with the intestines of laboratory mice.</title>
        <authorList>
            <person name="Navarre W."/>
            <person name="Wong E."/>
            <person name="Huang K.C."/>
            <person name="Tropini C."/>
            <person name="Ng K."/>
            <person name="Yu B."/>
        </authorList>
    </citation>
    <scope>NUCLEOTIDE SEQUENCE [LARGE SCALE GENOMIC DNA]</scope>
    <source>
        <strain evidence="4 5">NM48_B13</strain>
    </source>
</reference>
<dbReference type="Pfam" id="PF08501">
    <property type="entry name" value="Shikimate_dh_N"/>
    <property type="match status" value="1"/>
</dbReference>
<dbReference type="InterPro" id="IPR013708">
    <property type="entry name" value="Shikimate_DH-bd_N"/>
</dbReference>
<gene>
    <name evidence="4" type="ORF">E5982_01370</name>
</gene>
<dbReference type="Gene3D" id="3.40.50.10860">
    <property type="entry name" value="Leucine Dehydrogenase, chain A, domain 1"/>
    <property type="match status" value="1"/>
</dbReference>
<comment type="pathway">
    <text evidence="1">Metabolic intermediate biosynthesis; chorismate biosynthesis; chorismate from D-erythrose 4-phosphate and phosphoenolpyruvate: step 4/7.</text>
</comment>
<dbReference type="SUPFAM" id="SSF53223">
    <property type="entry name" value="Aminoacid dehydrogenase-like, N-terminal domain"/>
    <property type="match status" value="1"/>
</dbReference>
<dbReference type="InterPro" id="IPR022893">
    <property type="entry name" value="Shikimate_DH_fam"/>
</dbReference>
<dbReference type="GO" id="GO:0019632">
    <property type="term" value="P:shikimate metabolic process"/>
    <property type="evidence" value="ECO:0007669"/>
    <property type="project" value="TreeGrafter"/>
</dbReference>
<dbReference type="PANTHER" id="PTHR21089:SF1">
    <property type="entry name" value="BIFUNCTIONAL 3-DEHYDROQUINATE DEHYDRATASE_SHIKIMATE DEHYDROGENASE, CHLOROPLASTIC"/>
    <property type="match status" value="1"/>
</dbReference>
<dbReference type="PANTHER" id="PTHR21089">
    <property type="entry name" value="SHIKIMATE DEHYDROGENASE"/>
    <property type="match status" value="1"/>
</dbReference>
<evidence type="ECO:0000313" key="4">
    <source>
        <dbReference type="EMBL" id="TJW12280.1"/>
    </source>
</evidence>
<proteinExistence type="predicted"/>
<sequence length="315" mass="33172">MTATGNDEAKQLYVLGHPVAHSKSPAMYNALYGYLTLPWTYGLMDIADASQAAEFLDAREFFSINITTPYKPLALEKADVKAASAQLAGGCNLLISFGEKLLAYNTDGEGCVAYLERAGVNFAGKRVAVCGTGPTSLAIYHAAAIAGAAEVLLLGRQVEKAKAQAQGYVRQLRKMAEASAGMPAAHDHHRSIADTYRDCSFKYGSYATSTKAISAADVIIDATPLGMHAGDPAPFDPALLSDGQFVMDVVYGHGETALAKAAKERGCQFVNGAGMLVGQAVVTALILFDLSGVETELGFDGIFRLMADAGFPSQL</sequence>
<dbReference type="EMBL" id="SSTM01000001">
    <property type="protein sequence ID" value="TJW12280.1"/>
    <property type="molecule type" value="Genomic_DNA"/>
</dbReference>
<dbReference type="GO" id="GO:0009073">
    <property type="term" value="P:aromatic amino acid family biosynthetic process"/>
    <property type="evidence" value="ECO:0007669"/>
    <property type="project" value="UniProtKB-KW"/>
</dbReference>
<keyword evidence="2" id="KW-0057">Aromatic amino acid biosynthesis</keyword>
<comment type="caution">
    <text evidence="4">The sequence shown here is derived from an EMBL/GenBank/DDBJ whole genome shotgun (WGS) entry which is preliminary data.</text>
</comment>